<sequence length="195" mass="19954">MLAALAFLLSAGCAAMGVAAGVATAERPPDPCPPSTASWRPDPTPMRAADPVELTIDRIDACSSLVPVGEGDEVDGWRRVAAPSVHAPEQAGWFRAGPTPGARGPAVLVGRVDGDGRRGVFAGLADATAGDRITVRRRDGSTAVFVVTGTVQVSPVKFPAREVHGDTGDAELRLIAYGGSAGDDLIVYARLSGQG</sequence>
<dbReference type="Gene3D" id="2.40.260.10">
    <property type="entry name" value="Sortase"/>
    <property type="match status" value="1"/>
</dbReference>
<dbReference type="Pfam" id="PF04203">
    <property type="entry name" value="Sortase"/>
    <property type="match status" value="1"/>
</dbReference>
<dbReference type="SUPFAM" id="SSF63817">
    <property type="entry name" value="Sortase"/>
    <property type="match status" value="1"/>
</dbReference>
<keyword evidence="1" id="KW-0378">Hydrolase</keyword>
<feature type="chain" id="PRO_5046792166" evidence="3">
    <location>
        <begin position="20"/>
        <end position="195"/>
    </location>
</feature>
<evidence type="ECO:0000313" key="5">
    <source>
        <dbReference type="Proteomes" id="UP001595909"/>
    </source>
</evidence>
<reference evidence="5" key="1">
    <citation type="journal article" date="2019" name="Int. J. Syst. Evol. Microbiol.">
        <title>The Global Catalogue of Microorganisms (GCM) 10K type strain sequencing project: providing services to taxonomists for standard genome sequencing and annotation.</title>
        <authorList>
            <consortium name="The Broad Institute Genomics Platform"/>
            <consortium name="The Broad Institute Genome Sequencing Center for Infectious Disease"/>
            <person name="Wu L."/>
            <person name="Ma J."/>
        </authorList>
    </citation>
    <scope>NUCLEOTIDE SEQUENCE [LARGE SCALE GENOMIC DNA]</scope>
    <source>
        <strain evidence="5">CCUG 50347</strain>
    </source>
</reference>
<keyword evidence="5" id="KW-1185">Reference proteome</keyword>
<dbReference type="InterPro" id="IPR042001">
    <property type="entry name" value="Sortase_F"/>
</dbReference>
<feature type="signal peptide" evidence="3">
    <location>
        <begin position="1"/>
        <end position="19"/>
    </location>
</feature>
<feature type="region of interest" description="Disordered" evidence="2">
    <location>
        <begin position="24"/>
        <end position="45"/>
    </location>
</feature>
<dbReference type="InterPro" id="IPR005754">
    <property type="entry name" value="Sortase"/>
</dbReference>
<dbReference type="CDD" id="cd05829">
    <property type="entry name" value="Sortase_F"/>
    <property type="match status" value="1"/>
</dbReference>
<comment type="caution">
    <text evidence="4">The sequence shown here is derived from an EMBL/GenBank/DDBJ whole genome shotgun (WGS) entry which is preliminary data.</text>
</comment>
<dbReference type="RefSeq" id="WP_274190555.1">
    <property type="nucleotide sequence ID" value="NZ_BAABHN010000017.1"/>
</dbReference>
<dbReference type="InterPro" id="IPR023365">
    <property type="entry name" value="Sortase_dom-sf"/>
</dbReference>
<protein>
    <submittedName>
        <fullName evidence="4">Class F sortase</fullName>
    </submittedName>
</protein>
<organism evidence="4 5">
    <name type="scientific">Actinomycetospora chibensis</name>
    <dbReference type="NCBI Taxonomy" id="663606"/>
    <lineage>
        <taxon>Bacteria</taxon>
        <taxon>Bacillati</taxon>
        <taxon>Actinomycetota</taxon>
        <taxon>Actinomycetes</taxon>
        <taxon>Pseudonocardiales</taxon>
        <taxon>Pseudonocardiaceae</taxon>
        <taxon>Actinomycetospora</taxon>
    </lineage>
</organism>
<dbReference type="EMBL" id="JBHSIM010000017">
    <property type="protein sequence ID" value="MFC4832320.1"/>
    <property type="molecule type" value="Genomic_DNA"/>
</dbReference>
<evidence type="ECO:0000256" key="2">
    <source>
        <dbReference type="SAM" id="MobiDB-lite"/>
    </source>
</evidence>
<gene>
    <name evidence="4" type="ORF">ACFPEL_07860</name>
</gene>
<name>A0ABV9RF03_9PSEU</name>
<evidence type="ECO:0000256" key="3">
    <source>
        <dbReference type="SAM" id="SignalP"/>
    </source>
</evidence>
<accession>A0ABV9RF03</accession>
<proteinExistence type="predicted"/>
<dbReference type="Proteomes" id="UP001595909">
    <property type="component" value="Unassembled WGS sequence"/>
</dbReference>
<evidence type="ECO:0000256" key="1">
    <source>
        <dbReference type="ARBA" id="ARBA00022801"/>
    </source>
</evidence>
<keyword evidence="3" id="KW-0732">Signal</keyword>
<evidence type="ECO:0000313" key="4">
    <source>
        <dbReference type="EMBL" id="MFC4832320.1"/>
    </source>
</evidence>